<dbReference type="PANTHER" id="PTHR42782">
    <property type="entry name" value="SI:CH73-314G15.3"/>
    <property type="match status" value="1"/>
</dbReference>
<reference evidence="2 3" key="1">
    <citation type="submission" date="2019-03" db="EMBL/GenBank/DDBJ databases">
        <authorList>
            <person name="Gaulin E."/>
            <person name="Dumas B."/>
        </authorList>
    </citation>
    <scope>NUCLEOTIDE SEQUENCE [LARGE SCALE GENOMIC DNA]</scope>
    <source>
        <strain evidence="2">CBS 568.67</strain>
    </source>
</reference>
<reference evidence="1" key="2">
    <citation type="submission" date="2019-06" db="EMBL/GenBank/DDBJ databases">
        <title>Genomics analysis of Aphanomyces spp. identifies a new class of oomycete effector associated with host adaptation.</title>
        <authorList>
            <person name="Gaulin E."/>
        </authorList>
    </citation>
    <scope>NUCLEOTIDE SEQUENCE</scope>
    <source>
        <strain evidence="1">CBS 578.67</strain>
    </source>
</reference>
<dbReference type="EMBL" id="VJMH01005654">
    <property type="protein sequence ID" value="KAF0693716.1"/>
    <property type="molecule type" value="Genomic_DNA"/>
</dbReference>
<dbReference type="Pfam" id="PF04305">
    <property type="entry name" value="DUF455"/>
    <property type="match status" value="1"/>
</dbReference>
<proteinExistence type="predicted"/>
<dbReference type="InterPro" id="IPR011197">
    <property type="entry name" value="UCP012318"/>
</dbReference>
<dbReference type="EMBL" id="CAADRA010005675">
    <property type="protein sequence ID" value="VFT92164.1"/>
    <property type="molecule type" value="Genomic_DNA"/>
</dbReference>
<dbReference type="InterPro" id="IPR009078">
    <property type="entry name" value="Ferritin-like_SF"/>
</dbReference>
<accession>A0A485L5U9</accession>
<evidence type="ECO:0000313" key="2">
    <source>
        <dbReference type="EMBL" id="VFT92164.1"/>
    </source>
</evidence>
<dbReference type="PIRSF" id="PIRSF012318">
    <property type="entry name" value="UCP012318"/>
    <property type="match status" value="1"/>
</dbReference>
<organism evidence="2 3">
    <name type="scientific">Aphanomyces stellatus</name>
    <dbReference type="NCBI Taxonomy" id="120398"/>
    <lineage>
        <taxon>Eukaryota</taxon>
        <taxon>Sar</taxon>
        <taxon>Stramenopiles</taxon>
        <taxon>Oomycota</taxon>
        <taxon>Saprolegniomycetes</taxon>
        <taxon>Saprolegniales</taxon>
        <taxon>Verrucalvaceae</taxon>
        <taxon>Aphanomyces</taxon>
    </lineage>
</organism>
<dbReference type="PANTHER" id="PTHR42782:SF2">
    <property type="entry name" value="3-OXOACYL-[ACYL-CARRIER-PROTEIN] SYNTHASE-LIKE PROTEIN"/>
    <property type="match status" value="1"/>
</dbReference>
<dbReference type="InterPro" id="IPR007402">
    <property type="entry name" value="DUF455"/>
</dbReference>
<evidence type="ECO:0000313" key="3">
    <source>
        <dbReference type="Proteomes" id="UP000332933"/>
    </source>
</evidence>
<dbReference type="Proteomes" id="UP000332933">
    <property type="component" value="Unassembled WGS sequence"/>
</dbReference>
<protein>
    <submittedName>
        <fullName evidence="2">Aste57867_15356 protein</fullName>
    </submittedName>
</protein>
<dbReference type="OrthoDB" id="426882at2759"/>
<gene>
    <name evidence="2" type="primary">Aste57867_15356</name>
    <name evidence="1" type="ORF">As57867_015300</name>
    <name evidence="2" type="ORF">ASTE57867_15356</name>
</gene>
<dbReference type="AlphaFoldDB" id="A0A485L5U9"/>
<dbReference type="SUPFAM" id="SSF47240">
    <property type="entry name" value="Ferritin-like"/>
    <property type="match status" value="1"/>
</dbReference>
<keyword evidence="3" id="KW-1185">Reference proteome</keyword>
<dbReference type="CDD" id="cd00657">
    <property type="entry name" value="Ferritin_like"/>
    <property type="match status" value="1"/>
</dbReference>
<sequence length="322" mass="35987">MDTRDGTADVRLWYYVQPDVVPTSARSTTTQTAISDSSPVIHNEESLVHRSLFSCAVEVLTTSCANEKAAKTQRFAQAWKDGRIRATTLASDDLNSVPHAPARPAYVRIVGKLEKVKQGNRKAFAHSVAHAESYAIDLMWDMVARFGHTNNMPRAFFDDFVRIANEEAGHYLSWAARLRDFDSFYGALPGHDGLWDSAAETSTDLLARLALVHLVHEARGLDTYPMAVARFTKSGDTTTLTFMEKNHKEEVTHVAAGVRWFTYLCDREGKDVLPTFHALVRSHYKGALKPPFNTAARDRANMDGSWYLPLCDDDGRIDATHI</sequence>
<name>A0A485L5U9_9STRA</name>
<evidence type="ECO:0000313" key="1">
    <source>
        <dbReference type="EMBL" id="KAF0693716.1"/>
    </source>
</evidence>